<evidence type="ECO:0000313" key="1">
    <source>
        <dbReference type="EMBL" id="PWA62970.1"/>
    </source>
</evidence>
<reference evidence="1 2" key="1">
    <citation type="journal article" date="2018" name="Mol. Plant">
        <title>The genome of Artemisia annua provides insight into the evolution of Asteraceae family and artemisinin biosynthesis.</title>
        <authorList>
            <person name="Shen Q."/>
            <person name="Zhang L."/>
            <person name="Liao Z."/>
            <person name="Wang S."/>
            <person name="Yan T."/>
            <person name="Shi P."/>
            <person name="Liu M."/>
            <person name="Fu X."/>
            <person name="Pan Q."/>
            <person name="Wang Y."/>
            <person name="Lv Z."/>
            <person name="Lu X."/>
            <person name="Zhang F."/>
            <person name="Jiang W."/>
            <person name="Ma Y."/>
            <person name="Chen M."/>
            <person name="Hao X."/>
            <person name="Li L."/>
            <person name="Tang Y."/>
            <person name="Lv G."/>
            <person name="Zhou Y."/>
            <person name="Sun X."/>
            <person name="Brodelius P.E."/>
            <person name="Rose J.K.C."/>
            <person name="Tang K."/>
        </authorList>
    </citation>
    <scope>NUCLEOTIDE SEQUENCE [LARGE SCALE GENOMIC DNA]</scope>
    <source>
        <strain evidence="2">cv. Huhao1</strain>
        <tissue evidence="1">Leaf</tissue>
    </source>
</reference>
<proteinExistence type="predicted"/>
<accession>A0A2U1MNZ6</accession>
<comment type="caution">
    <text evidence="1">The sequence shown here is derived from an EMBL/GenBank/DDBJ whole genome shotgun (WGS) entry which is preliminary data.</text>
</comment>
<protein>
    <submittedName>
        <fullName evidence="1">Uncharacterized protein</fullName>
    </submittedName>
</protein>
<dbReference type="EMBL" id="PKPP01004737">
    <property type="protein sequence ID" value="PWA62970.1"/>
    <property type="molecule type" value="Genomic_DNA"/>
</dbReference>
<gene>
    <name evidence="1" type="ORF">CTI12_AA246980</name>
</gene>
<name>A0A2U1MNZ6_ARTAN</name>
<evidence type="ECO:0000313" key="2">
    <source>
        <dbReference type="Proteomes" id="UP000245207"/>
    </source>
</evidence>
<organism evidence="1 2">
    <name type="scientific">Artemisia annua</name>
    <name type="common">Sweet wormwood</name>
    <dbReference type="NCBI Taxonomy" id="35608"/>
    <lineage>
        <taxon>Eukaryota</taxon>
        <taxon>Viridiplantae</taxon>
        <taxon>Streptophyta</taxon>
        <taxon>Embryophyta</taxon>
        <taxon>Tracheophyta</taxon>
        <taxon>Spermatophyta</taxon>
        <taxon>Magnoliopsida</taxon>
        <taxon>eudicotyledons</taxon>
        <taxon>Gunneridae</taxon>
        <taxon>Pentapetalae</taxon>
        <taxon>asterids</taxon>
        <taxon>campanulids</taxon>
        <taxon>Asterales</taxon>
        <taxon>Asteraceae</taxon>
        <taxon>Asteroideae</taxon>
        <taxon>Anthemideae</taxon>
        <taxon>Artemisiinae</taxon>
        <taxon>Artemisia</taxon>
    </lineage>
</organism>
<keyword evidence="2" id="KW-1185">Reference proteome</keyword>
<dbReference type="AlphaFoldDB" id="A0A2U1MNZ6"/>
<sequence>MGNSCCKFCGGTVFLQCCKFWRLGLKADVWIVRCSVKQGVQFAVFMWLRRSCSSLFGTAKWCFKIAEKWSGLGLFGTAEVYQFFALVQSAICFSGRSCSSLFGTAKWCFKIAEKWSGLGLFGTTEWVVVFHCGIIEFSLYCESGH</sequence>
<dbReference type="Proteomes" id="UP000245207">
    <property type="component" value="Unassembled WGS sequence"/>
</dbReference>